<sequence>MASSDLETRAKEAFIDDHFELAVDLYSQAIALSPKNAELFADRAQANIKLKNFTEAVADANKAIELDPSMAKAYYRKGLACMKLEEYQTAKAALEAGASLAAGDTRFSTLIKECNERIAEESGELPKQSTDAPISVEKLVVTPKHDEPANIISNQETYLSSSRPKYRHEFFQKPEEVVVTIFAKGILAKNVAVDFGEQILSVTINVPGEDAYTFQPRLFGKIVPAKCRYEVLSTKIEIRLAKAEPVHWTSLEFSTDTKVMQRTNVSSVSSQRPAYPSSKANKDWDKLEAQMKKEEKDEKLDGDAALNKFFRDIYRDADEDTRRAMMKSFVESNGTVLSTNWKEVGSKKVEGSPPDGMEMRKWENGPFDFHGRIRKIHSQPSSSLFYLHSYPQSLLPTSDPLLLTSSTSLPQPPSFNFHHPPTIHLPHELDYYPSTETIVFELILLTNPHNTTGDFKTMDVLLDVPTLPSVPVSDMPDPLLERNCMQYEFLLDVANNFPRSCGIIVNTFDSLEHKIIGAISDGIFIPNQPTPPIFCLGPLIASNSQTQLPGRHECLKWLDKQPKASVVLLCFGSLGLLSAEQSKETPIGLERSEQKLLWVVRNPPSKDKTRRFLPPPDPDLNLLLPEGFLDRTKDRGLVVKSWVPQVEVLSHESVGGFVTHCGWNSVLEAVCGGVPMVAWPLYAEQKFNRLILVEEMKLALPMKGSEDGFVTADEIEKRVRELMEKEEGKLFIERT</sequence>
<accession>A0ACC0ABJ9</accession>
<organism evidence="1 2">
    <name type="scientific">Catharanthus roseus</name>
    <name type="common">Madagascar periwinkle</name>
    <name type="synonym">Vinca rosea</name>
    <dbReference type="NCBI Taxonomy" id="4058"/>
    <lineage>
        <taxon>Eukaryota</taxon>
        <taxon>Viridiplantae</taxon>
        <taxon>Streptophyta</taxon>
        <taxon>Embryophyta</taxon>
        <taxon>Tracheophyta</taxon>
        <taxon>Spermatophyta</taxon>
        <taxon>Magnoliopsida</taxon>
        <taxon>eudicotyledons</taxon>
        <taxon>Gunneridae</taxon>
        <taxon>Pentapetalae</taxon>
        <taxon>asterids</taxon>
        <taxon>lamiids</taxon>
        <taxon>Gentianales</taxon>
        <taxon>Apocynaceae</taxon>
        <taxon>Rauvolfioideae</taxon>
        <taxon>Vinceae</taxon>
        <taxon>Catharanthinae</taxon>
        <taxon>Catharanthus</taxon>
    </lineage>
</organism>
<proteinExistence type="predicted"/>
<reference evidence="2" key="1">
    <citation type="journal article" date="2023" name="Nat. Plants">
        <title>Single-cell RNA sequencing provides a high-resolution roadmap for understanding the multicellular compartmentation of specialized metabolism.</title>
        <authorList>
            <person name="Sun S."/>
            <person name="Shen X."/>
            <person name="Li Y."/>
            <person name="Li Y."/>
            <person name="Wang S."/>
            <person name="Li R."/>
            <person name="Zhang H."/>
            <person name="Shen G."/>
            <person name="Guo B."/>
            <person name="Wei J."/>
            <person name="Xu J."/>
            <person name="St-Pierre B."/>
            <person name="Chen S."/>
            <person name="Sun C."/>
        </authorList>
    </citation>
    <scope>NUCLEOTIDE SEQUENCE [LARGE SCALE GENOMIC DNA]</scope>
</reference>
<comment type="caution">
    <text evidence="1">The sequence shown here is derived from an EMBL/GenBank/DDBJ whole genome shotgun (WGS) entry which is preliminary data.</text>
</comment>
<evidence type="ECO:0000313" key="1">
    <source>
        <dbReference type="EMBL" id="KAI5657817.1"/>
    </source>
</evidence>
<evidence type="ECO:0000313" key="2">
    <source>
        <dbReference type="Proteomes" id="UP001060085"/>
    </source>
</evidence>
<protein>
    <submittedName>
        <fullName evidence="1">Uncharacterized protein</fullName>
    </submittedName>
</protein>
<gene>
    <name evidence="1" type="ORF">M9H77_26610</name>
</gene>
<name>A0ACC0ABJ9_CATRO</name>
<keyword evidence="2" id="KW-1185">Reference proteome</keyword>
<dbReference type="Proteomes" id="UP001060085">
    <property type="component" value="Linkage Group LG06"/>
</dbReference>
<dbReference type="EMBL" id="CM044706">
    <property type="protein sequence ID" value="KAI5657817.1"/>
    <property type="molecule type" value="Genomic_DNA"/>
</dbReference>